<evidence type="ECO:0000313" key="6">
    <source>
        <dbReference type="Ensembl" id="ENSPPYP00000032223.1"/>
    </source>
</evidence>
<dbReference type="Proteomes" id="UP000001595">
    <property type="component" value="Chromosome 18"/>
</dbReference>
<sequence length="187" mass="20779">MNDGLGSGMDQGKMAAETSIWRLLLRCRHGIQIHQGRSREGEKRAEEGISMEAMSENKMVPSEFSTGPVEKAAKPLPFKDPNFVHSGHGGAVAGKKNRTWKNLKQILASERALPWQLNDPNYFSIDAPPSFKPAKKYSDVSGLLANYTDPQSKLRFSTIEEFSYIRRLPSDVVTGYLALRKATSIVP</sequence>
<dbReference type="GeneTree" id="ENSGT00390000014303"/>
<evidence type="ECO:0000313" key="7">
    <source>
        <dbReference type="Proteomes" id="UP000001595"/>
    </source>
</evidence>
<dbReference type="GO" id="GO:0031011">
    <property type="term" value="C:Ino80 complex"/>
    <property type="evidence" value="ECO:0007669"/>
    <property type="project" value="InterPro"/>
</dbReference>
<evidence type="ECO:0000256" key="4">
    <source>
        <dbReference type="ARBA" id="ARBA00023242"/>
    </source>
</evidence>
<keyword evidence="2" id="KW-0805">Transcription regulation</keyword>
<accession>A0A8I5TCT8</accession>
<dbReference type="GO" id="GO:0006338">
    <property type="term" value="P:chromatin remodeling"/>
    <property type="evidence" value="ECO:0007669"/>
    <property type="project" value="InterPro"/>
</dbReference>
<dbReference type="PANTHER" id="PTHR31200">
    <property type="entry name" value="INO80 COMPLEX SUBUNIT C"/>
    <property type="match status" value="1"/>
</dbReference>
<reference evidence="6 7" key="1">
    <citation type="submission" date="2008-02" db="EMBL/GenBank/DDBJ databases">
        <title>A 6x draft sequence assembly of the Pongo pygmaeus abelii genome.</title>
        <authorList>
            <person name="Wilson R.K."/>
            <person name="Mardis E."/>
        </authorList>
    </citation>
    <scope>NUCLEOTIDE SEQUENCE [LARGE SCALE GENOMIC DNA]</scope>
</reference>
<dbReference type="SMART" id="SM00993">
    <property type="entry name" value="YL1_C"/>
    <property type="match status" value="1"/>
</dbReference>
<reference evidence="6" key="2">
    <citation type="submission" date="2025-08" db="UniProtKB">
        <authorList>
            <consortium name="Ensembl"/>
        </authorList>
    </citation>
    <scope>IDENTIFICATION</scope>
</reference>
<comment type="subcellular location">
    <subcellularLocation>
        <location evidence="1">Nucleus</location>
    </subcellularLocation>
</comment>
<reference evidence="6" key="3">
    <citation type="submission" date="2025-09" db="UniProtKB">
        <authorList>
            <consortium name="Ensembl"/>
        </authorList>
    </citation>
    <scope>IDENTIFICATION</scope>
</reference>
<feature type="domain" description="Vps72/YL1 C-terminal" evidence="5">
    <location>
        <begin position="136"/>
        <end position="165"/>
    </location>
</feature>
<evidence type="ECO:0000256" key="1">
    <source>
        <dbReference type="ARBA" id="ARBA00004123"/>
    </source>
</evidence>
<dbReference type="PANTHER" id="PTHR31200:SF1">
    <property type="entry name" value="INO80 COMPLEX SUBUNIT C"/>
    <property type="match status" value="1"/>
</dbReference>
<protein>
    <submittedName>
        <fullName evidence="6">INO80 complex subunit C</fullName>
    </submittedName>
</protein>
<dbReference type="InterPro" id="IPR029525">
    <property type="entry name" value="INO80C/Ies6"/>
</dbReference>
<keyword evidence="4" id="KW-0539">Nucleus</keyword>
<keyword evidence="3" id="KW-0804">Transcription</keyword>
<organism evidence="6 7">
    <name type="scientific">Pongo abelii</name>
    <name type="common">Sumatran orangutan</name>
    <name type="synonym">Pongo pygmaeus abelii</name>
    <dbReference type="NCBI Taxonomy" id="9601"/>
    <lineage>
        <taxon>Eukaryota</taxon>
        <taxon>Metazoa</taxon>
        <taxon>Chordata</taxon>
        <taxon>Craniata</taxon>
        <taxon>Vertebrata</taxon>
        <taxon>Euteleostomi</taxon>
        <taxon>Mammalia</taxon>
        <taxon>Eutheria</taxon>
        <taxon>Euarchontoglires</taxon>
        <taxon>Primates</taxon>
        <taxon>Haplorrhini</taxon>
        <taxon>Catarrhini</taxon>
        <taxon>Hominidae</taxon>
        <taxon>Pongo</taxon>
    </lineage>
</organism>
<evidence type="ECO:0000256" key="3">
    <source>
        <dbReference type="ARBA" id="ARBA00023163"/>
    </source>
</evidence>
<dbReference type="Pfam" id="PF08265">
    <property type="entry name" value="YL1_C"/>
    <property type="match status" value="1"/>
</dbReference>
<evidence type="ECO:0000256" key="2">
    <source>
        <dbReference type="ARBA" id="ARBA00023015"/>
    </source>
</evidence>
<proteinExistence type="predicted"/>
<name>A0A8I5TCT8_PONAB</name>
<dbReference type="AlphaFoldDB" id="A0A8I5TCT8"/>
<gene>
    <name evidence="6" type="primary">INO80C</name>
</gene>
<keyword evidence="7" id="KW-1185">Reference proteome</keyword>
<dbReference type="Ensembl" id="ENSPPYT00000053953.1">
    <property type="protein sequence ID" value="ENSPPYP00000032223.1"/>
    <property type="gene ID" value="ENSPPYG00000009108.3"/>
</dbReference>
<evidence type="ECO:0000259" key="5">
    <source>
        <dbReference type="SMART" id="SM00993"/>
    </source>
</evidence>
<dbReference type="InterPro" id="IPR013272">
    <property type="entry name" value="Vps72/YL1_C"/>
</dbReference>